<dbReference type="STRING" id="296587.C1E778"/>
<protein>
    <recommendedName>
        <fullName evidence="3">serine O-acetyltransferase</fullName>
        <ecNumber evidence="3">2.3.1.30</ecNumber>
    </recommendedName>
</protein>
<evidence type="ECO:0000313" key="8">
    <source>
        <dbReference type="EMBL" id="ACO63934.1"/>
    </source>
</evidence>
<dbReference type="Pfam" id="PF06426">
    <property type="entry name" value="SATase_N"/>
    <property type="match status" value="1"/>
</dbReference>
<proteinExistence type="inferred from homology"/>
<keyword evidence="4" id="KW-0028">Amino-acid biosynthesis</keyword>
<dbReference type="PROSITE" id="PS00101">
    <property type="entry name" value="HEXAPEP_TRANSFERASES"/>
    <property type="match status" value="1"/>
</dbReference>
<dbReference type="PANTHER" id="PTHR42811">
    <property type="entry name" value="SERINE ACETYLTRANSFERASE"/>
    <property type="match status" value="1"/>
</dbReference>
<dbReference type="AlphaFoldDB" id="C1E778"/>
<dbReference type="EMBL" id="CP001326">
    <property type="protein sequence ID" value="ACO63934.1"/>
    <property type="molecule type" value="Genomic_DNA"/>
</dbReference>
<dbReference type="GO" id="GO:0009001">
    <property type="term" value="F:serine O-acetyltransferase activity"/>
    <property type="evidence" value="ECO:0007669"/>
    <property type="project" value="UniProtKB-EC"/>
</dbReference>
<reference evidence="8 9" key="1">
    <citation type="journal article" date="2009" name="Science">
        <title>Green evolution and dynamic adaptations revealed by genomes of the marine picoeukaryotes Micromonas.</title>
        <authorList>
            <person name="Worden A.Z."/>
            <person name="Lee J.H."/>
            <person name="Mock T."/>
            <person name="Rouze P."/>
            <person name="Simmons M.P."/>
            <person name="Aerts A.L."/>
            <person name="Allen A.E."/>
            <person name="Cuvelier M.L."/>
            <person name="Derelle E."/>
            <person name="Everett M.V."/>
            <person name="Foulon E."/>
            <person name="Grimwood J."/>
            <person name="Gundlach H."/>
            <person name="Henrissat B."/>
            <person name="Napoli C."/>
            <person name="McDonald S.M."/>
            <person name="Parker M.S."/>
            <person name="Rombauts S."/>
            <person name="Salamov A."/>
            <person name="Von Dassow P."/>
            <person name="Badger J.H."/>
            <person name="Coutinho P.M."/>
            <person name="Demir E."/>
            <person name="Dubchak I."/>
            <person name="Gentemann C."/>
            <person name="Eikrem W."/>
            <person name="Gready J.E."/>
            <person name="John U."/>
            <person name="Lanier W."/>
            <person name="Lindquist E.A."/>
            <person name="Lucas S."/>
            <person name="Mayer K.F."/>
            <person name="Moreau H."/>
            <person name="Not F."/>
            <person name="Otillar R."/>
            <person name="Panaud O."/>
            <person name="Pangilinan J."/>
            <person name="Paulsen I."/>
            <person name="Piegu B."/>
            <person name="Poliakov A."/>
            <person name="Robbens S."/>
            <person name="Schmutz J."/>
            <person name="Toulza E."/>
            <person name="Wyss T."/>
            <person name="Zelensky A."/>
            <person name="Zhou K."/>
            <person name="Armbrust E.V."/>
            <person name="Bhattacharya D."/>
            <person name="Goodenough U.W."/>
            <person name="Van de Peer Y."/>
            <person name="Grigoriev I.V."/>
        </authorList>
    </citation>
    <scope>NUCLEOTIDE SEQUENCE [LARGE SCALE GENOMIC DNA]</scope>
    <source>
        <strain evidence="9">RCC299 / NOUM17</strain>
    </source>
</reference>
<accession>C1E778</accession>
<sequence length="258" mass="27452">DPVWDIITLLAKKDAAAEPLLSSYMYMSVLSHDTLEQALSFVLANRLADSTLLPTQLMEIFNSVLFAADVDGVFVRDAIRKDIKAIYQRDPACFSYVHALLYLKGFHALQAHRIQHALWKRGQRLLALTMQARISTVFAMDLHPAARLGKGILIDHGTGVVIGETAVVGDNVSILQGVTLGGTGKDVGDRHPKIGKGVLIGAHSTILGNITVGKGAMIAAGSLVLKPVAPHTMVAGAPARAVGQARAPAPAIEMSQEI</sequence>
<dbReference type="KEGG" id="mis:MICPUN_76256"/>
<evidence type="ECO:0000256" key="4">
    <source>
        <dbReference type="ARBA" id="ARBA00022605"/>
    </source>
</evidence>
<comment type="pathway">
    <text evidence="1">Amino-acid biosynthesis; L-cysteine biosynthesis; L-cysteine from L-serine: step 1/2.</text>
</comment>
<dbReference type="InterPro" id="IPR001451">
    <property type="entry name" value="Hexapep"/>
</dbReference>
<keyword evidence="5" id="KW-0808">Transferase</keyword>
<comment type="similarity">
    <text evidence="2">Belongs to the transferase hexapeptide repeat family.</text>
</comment>
<dbReference type="InterPro" id="IPR010493">
    <property type="entry name" value="Ser_AcTrfase_N"/>
</dbReference>
<dbReference type="Gene3D" id="2.160.10.10">
    <property type="entry name" value="Hexapeptide repeat proteins"/>
    <property type="match status" value="1"/>
</dbReference>
<dbReference type="FunFam" id="2.160.10.10:FF:000002">
    <property type="entry name" value="Serine acetyltransferase"/>
    <property type="match status" value="1"/>
</dbReference>
<dbReference type="SUPFAM" id="SSF51161">
    <property type="entry name" value="Trimeric LpxA-like enzymes"/>
    <property type="match status" value="1"/>
</dbReference>
<dbReference type="CDD" id="cd03354">
    <property type="entry name" value="LbH_SAT"/>
    <property type="match status" value="1"/>
</dbReference>
<name>C1E778_MICCC</name>
<dbReference type="UniPathway" id="UPA00136">
    <property type="reaction ID" value="UER00199"/>
</dbReference>
<dbReference type="InterPro" id="IPR042122">
    <property type="entry name" value="Ser_AcTrfase_N_sf"/>
</dbReference>
<dbReference type="eggNOG" id="KOG4750">
    <property type="taxonomic scope" value="Eukaryota"/>
</dbReference>
<dbReference type="InterPro" id="IPR005881">
    <property type="entry name" value="Ser_O-AcTrfase"/>
</dbReference>
<gene>
    <name evidence="8" type="ORF">MICPUN_76256</name>
</gene>
<dbReference type="NCBIfam" id="TIGR01172">
    <property type="entry name" value="cysE"/>
    <property type="match status" value="1"/>
</dbReference>
<organism evidence="8 9">
    <name type="scientific">Micromonas commoda (strain RCC299 / NOUM17 / CCMP2709)</name>
    <name type="common">Picoplanktonic green alga</name>
    <dbReference type="NCBI Taxonomy" id="296587"/>
    <lineage>
        <taxon>Eukaryota</taxon>
        <taxon>Viridiplantae</taxon>
        <taxon>Chlorophyta</taxon>
        <taxon>Mamiellophyceae</taxon>
        <taxon>Mamiellales</taxon>
        <taxon>Mamiellaceae</taxon>
        <taxon>Micromonas</taxon>
    </lineage>
</organism>
<dbReference type="InterPro" id="IPR053376">
    <property type="entry name" value="Serine_acetyltransferase"/>
</dbReference>
<dbReference type="RefSeq" id="XP_002502676.1">
    <property type="nucleotide sequence ID" value="XM_002502630.1"/>
</dbReference>
<dbReference type="FunCoup" id="C1E778">
    <property type="interactions" value="160"/>
</dbReference>
<dbReference type="GeneID" id="8243961"/>
<dbReference type="OrthoDB" id="25818at2759"/>
<evidence type="ECO:0000256" key="5">
    <source>
        <dbReference type="ARBA" id="ARBA00022679"/>
    </source>
</evidence>
<dbReference type="OMA" id="MIVSRNF"/>
<dbReference type="SMART" id="SM00971">
    <property type="entry name" value="SATase_N"/>
    <property type="match status" value="1"/>
</dbReference>
<dbReference type="InterPro" id="IPR011004">
    <property type="entry name" value="Trimer_LpxA-like_sf"/>
</dbReference>
<feature type="non-terminal residue" evidence="8">
    <location>
        <position position="1"/>
    </location>
</feature>
<dbReference type="InterPro" id="IPR018357">
    <property type="entry name" value="Hexapep_transf_CS"/>
</dbReference>
<dbReference type="Pfam" id="PF00132">
    <property type="entry name" value="Hexapep"/>
    <property type="match status" value="1"/>
</dbReference>
<dbReference type="Gene3D" id="1.10.3130.10">
    <property type="entry name" value="serine acetyltransferase, domain 1"/>
    <property type="match status" value="1"/>
</dbReference>
<keyword evidence="9" id="KW-1185">Reference proteome</keyword>
<feature type="domain" description="Serine acetyltransferase N-terminal" evidence="7">
    <location>
        <begin position="3"/>
        <end position="111"/>
    </location>
</feature>
<evidence type="ECO:0000259" key="7">
    <source>
        <dbReference type="SMART" id="SM00971"/>
    </source>
</evidence>
<dbReference type="InParanoid" id="C1E778"/>
<dbReference type="GO" id="GO:0006535">
    <property type="term" value="P:cysteine biosynthetic process from serine"/>
    <property type="evidence" value="ECO:0007669"/>
    <property type="project" value="InterPro"/>
</dbReference>
<dbReference type="EC" id="2.3.1.30" evidence="3"/>
<dbReference type="Proteomes" id="UP000002009">
    <property type="component" value="Chromosome 5"/>
</dbReference>
<evidence type="ECO:0000256" key="3">
    <source>
        <dbReference type="ARBA" id="ARBA00013266"/>
    </source>
</evidence>
<evidence type="ECO:0000256" key="1">
    <source>
        <dbReference type="ARBA" id="ARBA00004876"/>
    </source>
</evidence>
<evidence type="ECO:0000256" key="6">
    <source>
        <dbReference type="ARBA" id="ARBA00023315"/>
    </source>
</evidence>
<keyword evidence="6" id="KW-0012">Acyltransferase</keyword>
<evidence type="ECO:0000313" key="9">
    <source>
        <dbReference type="Proteomes" id="UP000002009"/>
    </source>
</evidence>
<dbReference type="NCBIfam" id="NF041874">
    <property type="entry name" value="EPS_EpsC"/>
    <property type="match status" value="1"/>
</dbReference>
<dbReference type="GO" id="GO:0005737">
    <property type="term" value="C:cytoplasm"/>
    <property type="evidence" value="ECO:0007669"/>
    <property type="project" value="InterPro"/>
</dbReference>
<feature type="non-terminal residue" evidence="8">
    <location>
        <position position="258"/>
    </location>
</feature>
<evidence type="ECO:0000256" key="2">
    <source>
        <dbReference type="ARBA" id="ARBA00007274"/>
    </source>
</evidence>
<dbReference type="InterPro" id="IPR045304">
    <property type="entry name" value="LbH_SAT"/>
</dbReference>